<keyword evidence="4 15" id="KW-0812">Transmembrane</keyword>
<dbReference type="InterPro" id="IPR020846">
    <property type="entry name" value="MFS_dom"/>
</dbReference>
<evidence type="ECO:0000313" key="18">
    <source>
        <dbReference type="Proteomes" id="UP000785679"/>
    </source>
</evidence>
<dbReference type="PROSITE" id="PS00216">
    <property type="entry name" value="SUGAR_TRANSPORT_1"/>
    <property type="match status" value="1"/>
</dbReference>
<evidence type="ECO:0000256" key="12">
    <source>
        <dbReference type="ARBA" id="ARBA00044710"/>
    </source>
</evidence>
<dbReference type="NCBIfam" id="TIGR00879">
    <property type="entry name" value="SP"/>
    <property type="match status" value="1"/>
</dbReference>
<feature type="transmembrane region" description="Helical" evidence="15">
    <location>
        <begin position="301"/>
        <end position="323"/>
    </location>
</feature>
<gene>
    <name evidence="17" type="ORF">FGO68_gene14650</name>
</gene>
<feature type="transmembrane region" description="Helical" evidence="15">
    <location>
        <begin position="397"/>
        <end position="417"/>
    </location>
</feature>
<dbReference type="GO" id="GO:0015149">
    <property type="term" value="F:hexose transmembrane transporter activity"/>
    <property type="evidence" value="ECO:0007669"/>
    <property type="project" value="TreeGrafter"/>
</dbReference>
<comment type="catalytic activity">
    <reaction evidence="8">
        <text>D-glucose(out) = D-glucose(in)</text>
        <dbReference type="Rhea" id="RHEA:60376"/>
        <dbReference type="ChEBI" id="CHEBI:4167"/>
    </reaction>
    <physiologicalReaction direction="left-to-right" evidence="8">
        <dbReference type="Rhea" id="RHEA:60377"/>
    </physiologicalReaction>
</comment>
<dbReference type="Gene3D" id="1.20.1250.20">
    <property type="entry name" value="MFS general substrate transporter like domains"/>
    <property type="match status" value="1"/>
</dbReference>
<proteinExistence type="inferred from homology"/>
<comment type="caution">
    <text evidence="17">The sequence shown here is derived from an EMBL/GenBank/DDBJ whole genome shotgun (WGS) entry which is preliminary data.</text>
</comment>
<feature type="transmembrane region" description="Helical" evidence="15">
    <location>
        <begin position="15"/>
        <end position="37"/>
    </location>
</feature>
<comment type="subunit">
    <text evidence="2">Homodimer.</text>
</comment>
<evidence type="ECO:0000256" key="3">
    <source>
        <dbReference type="ARBA" id="ARBA00022448"/>
    </source>
</evidence>
<dbReference type="GO" id="GO:0016020">
    <property type="term" value="C:membrane"/>
    <property type="evidence" value="ECO:0007669"/>
    <property type="project" value="UniProtKB-SubCell"/>
</dbReference>
<dbReference type="PANTHER" id="PTHR23503:SF8">
    <property type="entry name" value="FACILITATED GLUCOSE TRANSPORTER PROTEIN 1"/>
    <property type="match status" value="1"/>
</dbReference>
<evidence type="ECO:0000256" key="11">
    <source>
        <dbReference type="ARBA" id="ARBA00044668"/>
    </source>
</evidence>
<dbReference type="EMBL" id="RRYP01008948">
    <property type="protein sequence ID" value="TNV79404.1"/>
    <property type="molecule type" value="Genomic_DNA"/>
</dbReference>
<comment type="catalytic activity">
    <reaction evidence="11">
        <text>D-glucosamine(out) = D-glucosamine(in)</text>
        <dbReference type="Rhea" id="RHEA:78423"/>
        <dbReference type="ChEBI" id="CHEBI:58723"/>
    </reaction>
    <physiologicalReaction direction="left-to-right" evidence="11">
        <dbReference type="Rhea" id="RHEA:78424"/>
    </physiologicalReaction>
</comment>
<feature type="transmembrane region" description="Helical" evidence="15">
    <location>
        <begin position="359"/>
        <end position="385"/>
    </location>
</feature>
<evidence type="ECO:0000256" key="15">
    <source>
        <dbReference type="SAM" id="Phobius"/>
    </source>
</evidence>
<keyword evidence="3 14" id="KW-0813">Transport</keyword>
<dbReference type="InterPro" id="IPR036259">
    <property type="entry name" value="MFS_trans_sf"/>
</dbReference>
<evidence type="ECO:0000256" key="4">
    <source>
        <dbReference type="ARBA" id="ARBA00022692"/>
    </source>
</evidence>
<feature type="transmembrane region" description="Helical" evidence="15">
    <location>
        <begin position="146"/>
        <end position="164"/>
    </location>
</feature>
<reference evidence="17" key="1">
    <citation type="submission" date="2019-06" db="EMBL/GenBank/DDBJ databases">
        <authorList>
            <person name="Zheng W."/>
        </authorList>
    </citation>
    <scope>NUCLEOTIDE SEQUENCE</scope>
    <source>
        <strain evidence="17">QDHG01</strain>
    </source>
</reference>
<name>A0A8J8NSA8_HALGN</name>
<comment type="catalytic activity">
    <reaction evidence="10">
        <text>D-mannose(out) = D-mannose(in)</text>
        <dbReference type="Rhea" id="RHEA:78391"/>
        <dbReference type="ChEBI" id="CHEBI:4208"/>
    </reaction>
    <physiologicalReaction direction="left-to-right" evidence="10">
        <dbReference type="Rhea" id="RHEA:78392"/>
    </physiologicalReaction>
</comment>
<evidence type="ECO:0000256" key="6">
    <source>
        <dbReference type="ARBA" id="ARBA00023136"/>
    </source>
</evidence>
<feature type="transmembrane region" description="Helical" evidence="15">
    <location>
        <begin position="113"/>
        <end position="134"/>
    </location>
</feature>
<evidence type="ECO:0000256" key="8">
    <source>
        <dbReference type="ARBA" id="ARBA00044648"/>
    </source>
</evidence>
<dbReference type="PANTHER" id="PTHR23503">
    <property type="entry name" value="SOLUTE CARRIER FAMILY 2"/>
    <property type="match status" value="1"/>
</dbReference>
<comment type="catalytic activity">
    <reaction evidence="9">
        <text>D-xylose(out) = D-xylose(in)</text>
        <dbReference type="Rhea" id="RHEA:78427"/>
        <dbReference type="ChEBI" id="CHEBI:53455"/>
    </reaction>
    <physiologicalReaction direction="left-to-right" evidence="9">
        <dbReference type="Rhea" id="RHEA:78428"/>
    </physiologicalReaction>
</comment>
<dbReference type="SUPFAM" id="SSF103473">
    <property type="entry name" value="MFS general substrate transporter"/>
    <property type="match status" value="1"/>
</dbReference>
<dbReference type="OrthoDB" id="6612291at2759"/>
<keyword evidence="6 15" id="KW-0472">Membrane</keyword>
<evidence type="ECO:0000256" key="10">
    <source>
        <dbReference type="ARBA" id="ARBA00044662"/>
    </source>
</evidence>
<keyword evidence="5 15" id="KW-1133">Transmembrane helix</keyword>
<feature type="transmembrane region" description="Helical" evidence="15">
    <location>
        <begin position="264"/>
        <end position="289"/>
    </location>
</feature>
<keyword evidence="18" id="KW-1185">Reference proteome</keyword>
<comment type="catalytic activity">
    <reaction evidence="7">
        <text>D-galactose(in) = D-galactose(out)</text>
        <dbReference type="Rhea" id="RHEA:34915"/>
        <dbReference type="ChEBI" id="CHEBI:4139"/>
    </reaction>
    <physiologicalReaction direction="right-to-left" evidence="7">
        <dbReference type="Rhea" id="RHEA:34917"/>
    </physiologicalReaction>
</comment>
<evidence type="ECO:0000256" key="9">
    <source>
        <dbReference type="ARBA" id="ARBA00044656"/>
    </source>
</evidence>
<dbReference type="Pfam" id="PF00083">
    <property type="entry name" value="Sugar_tr"/>
    <property type="match status" value="1"/>
</dbReference>
<dbReference type="PRINTS" id="PR00171">
    <property type="entry name" value="SUGRTRNSPORT"/>
</dbReference>
<dbReference type="PROSITE" id="PS00217">
    <property type="entry name" value="SUGAR_TRANSPORT_2"/>
    <property type="match status" value="1"/>
</dbReference>
<evidence type="ECO:0000259" key="16">
    <source>
        <dbReference type="PROSITE" id="PS50850"/>
    </source>
</evidence>
<protein>
    <recommendedName>
        <fullName evidence="13">Hexose transporter 1</fullName>
    </recommendedName>
</protein>
<dbReference type="PROSITE" id="PS50850">
    <property type="entry name" value="MFS"/>
    <property type="match status" value="1"/>
</dbReference>
<sequence>MENSFSKTGEVNKSFLYAFIFILGVGAVQYGYSIGVYNAMQKDFEHIFGWKSDEVNLWNGLITSICALGSAVGSLFAGAPADMYGKKSCIHATNVLLVIGCSLTLVQNEYWILGGRFLFGLCAGAFSVFVPSFINELAPNELKGSLGSLTQILITLGIFIANAFGLPLPEVAQGLPPTFINDQYWRVVFGMPIAFALFQSIMLATLFNYETPKYLKKHKKEEELQKIMARIYPLTQIDNRVSQIVIEGAGSSPGYKETLCHPRYAYATFVGCMLSILQQLSGINAVMFYSSAILGKFGISANIGTAVVGLVNMVSTFPTVWLMDKFGRRSLLWTLSLVQAVLLVGLGVSYIYVGESNSAKYLAVFFVMAFVVMFELSLGPVPWVYMSETMTERGLSLAVGLNWIFTIVIGLVTPILLDKIGGYFFIGNGAFTVVCALFCLFIMKETKGLSAQDVAQLYSKGKKQDNSSGEMLDTGDVDAVVIGQRRSKKYAPLEEENAK</sequence>
<dbReference type="InterPro" id="IPR003663">
    <property type="entry name" value="Sugar/inositol_transpt"/>
</dbReference>
<feature type="transmembrane region" description="Helical" evidence="15">
    <location>
        <begin position="423"/>
        <end position="443"/>
    </location>
</feature>
<comment type="subcellular location">
    <subcellularLocation>
        <location evidence="1">Membrane</location>
        <topology evidence="1">Multi-pass membrane protein</topology>
    </subcellularLocation>
</comment>
<dbReference type="InterPro" id="IPR005828">
    <property type="entry name" value="MFS_sugar_transport-like"/>
</dbReference>
<evidence type="ECO:0000256" key="2">
    <source>
        <dbReference type="ARBA" id="ARBA00011738"/>
    </source>
</evidence>
<dbReference type="Proteomes" id="UP000785679">
    <property type="component" value="Unassembled WGS sequence"/>
</dbReference>
<dbReference type="InterPro" id="IPR005829">
    <property type="entry name" value="Sugar_transporter_CS"/>
</dbReference>
<feature type="transmembrane region" description="Helical" evidence="15">
    <location>
        <begin position="57"/>
        <end position="77"/>
    </location>
</feature>
<organism evidence="17 18">
    <name type="scientific">Halteria grandinella</name>
    <dbReference type="NCBI Taxonomy" id="5974"/>
    <lineage>
        <taxon>Eukaryota</taxon>
        <taxon>Sar</taxon>
        <taxon>Alveolata</taxon>
        <taxon>Ciliophora</taxon>
        <taxon>Intramacronucleata</taxon>
        <taxon>Spirotrichea</taxon>
        <taxon>Stichotrichia</taxon>
        <taxon>Sporadotrichida</taxon>
        <taxon>Halteriidae</taxon>
        <taxon>Halteria</taxon>
    </lineage>
</organism>
<evidence type="ECO:0000256" key="1">
    <source>
        <dbReference type="ARBA" id="ARBA00004141"/>
    </source>
</evidence>
<dbReference type="InterPro" id="IPR045263">
    <property type="entry name" value="GLUT"/>
</dbReference>
<dbReference type="AlphaFoldDB" id="A0A8J8NSA8"/>
<feature type="transmembrane region" description="Helical" evidence="15">
    <location>
        <begin position="330"/>
        <end position="353"/>
    </location>
</feature>
<comment type="catalytic activity">
    <reaction evidence="12">
        <text>D-fructose(out) = D-fructose(in)</text>
        <dbReference type="Rhea" id="RHEA:60372"/>
        <dbReference type="ChEBI" id="CHEBI:37721"/>
    </reaction>
    <physiologicalReaction direction="left-to-right" evidence="12">
        <dbReference type="Rhea" id="RHEA:60373"/>
    </physiologicalReaction>
</comment>
<evidence type="ECO:0000256" key="14">
    <source>
        <dbReference type="RuleBase" id="RU003346"/>
    </source>
</evidence>
<feature type="domain" description="Major facilitator superfamily (MFS) profile" evidence="16">
    <location>
        <begin position="19"/>
        <end position="447"/>
    </location>
</feature>
<feature type="transmembrane region" description="Helical" evidence="15">
    <location>
        <begin position="184"/>
        <end position="209"/>
    </location>
</feature>
<evidence type="ECO:0000313" key="17">
    <source>
        <dbReference type="EMBL" id="TNV79404.1"/>
    </source>
</evidence>
<evidence type="ECO:0000256" key="5">
    <source>
        <dbReference type="ARBA" id="ARBA00022989"/>
    </source>
</evidence>
<evidence type="ECO:0000256" key="7">
    <source>
        <dbReference type="ARBA" id="ARBA00044637"/>
    </source>
</evidence>
<accession>A0A8J8NSA8</accession>
<evidence type="ECO:0000256" key="13">
    <source>
        <dbReference type="ARBA" id="ARBA00044780"/>
    </source>
</evidence>
<comment type="similarity">
    <text evidence="14">Belongs to the major facilitator superfamily. Sugar transporter (TC 2.A.1.1) family.</text>
</comment>